<evidence type="ECO:0000313" key="3">
    <source>
        <dbReference type="Proteomes" id="UP001497444"/>
    </source>
</evidence>
<protein>
    <submittedName>
        <fullName evidence="2">Uncharacterized protein</fullName>
    </submittedName>
</protein>
<evidence type="ECO:0000256" key="1">
    <source>
        <dbReference type="SAM" id="MobiDB-lite"/>
    </source>
</evidence>
<sequence length="91" mass="10526">MIGTCAWRSGRVCACVETMRCEAMRLDSSGSYKKPTSKPSAERSKRRRRPTNCASRRARRSVWRSFACTFHVSLQQALYMSLKLQHAKKFH</sequence>
<evidence type="ECO:0000313" key="2">
    <source>
        <dbReference type="EMBL" id="CAK9254617.1"/>
    </source>
</evidence>
<organism evidence="2 3">
    <name type="scientific">Sphagnum jensenii</name>
    <dbReference type="NCBI Taxonomy" id="128206"/>
    <lineage>
        <taxon>Eukaryota</taxon>
        <taxon>Viridiplantae</taxon>
        <taxon>Streptophyta</taxon>
        <taxon>Embryophyta</taxon>
        <taxon>Bryophyta</taxon>
        <taxon>Sphagnophytina</taxon>
        <taxon>Sphagnopsida</taxon>
        <taxon>Sphagnales</taxon>
        <taxon>Sphagnaceae</taxon>
        <taxon>Sphagnum</taxon>
    </lineage>
</organism>
<keyword evidence="3" id="KW-1185">Reference proteome</keyword>
<accession>A0ABP0VJL8</accession>
<feature type="region of interest" description="Disordered" evidence="1">
    <location>
        <begin position="28"/>
        <end position="56"/>
    </location>
</feature>
<dbReference type="Proteomes" id="UP001497444">
    <property type="component" value="Chromosome 1"/>
</dbReference>
<proteinExistence type="predicted"/>
<name>A0ABP0VJL8_9BRYO</name>
<reference evidence="2 3" key="1">
    <citation type="submission" date="2024-02" db="EMBL/GenBank/DDBJ databases">
        <authorList>
            <consortium name="ELIXIR-Norway"/>
            <consortium name="Elixir Norway"/>
        </authorList>
    </citation>
    <scope>NUCLEOTIDE SEQUENCE [LARGE SCALE GENOMIC DNA]</scope>
</reference>
<feature type="compositionally biased region" description="Basic residues" evidence="1">
    <location>
        <begin position="44"/>
        <end position="56"/>
    </location>
</feature>
<dbReference type="EMBL" id="OZ020096">
    <property type="protein sequence ID" value="CAK9254617.1"/>
    <property type="molecule type" value="Genomic_DNA"/>
</dbReference>
<gene>
    <name evidence="2" type="ORF">CSSPJE1EN1_LOCUS95</name>
</gene>